<dbReference type="Gene3D" id="1.10.4100.10">
    <property type="entry name" value="2-methylcitrate dehydratase PrpD"/>
    <property type="match status" value="1"/>
</dbReference>
<dbReference type="InterPro" id="IPR042183">
    <property type="entry name" value="MmgE/PrpD_sf_1"/>
</dbReference>
<dbReference type="EMBL" id="JARACI010001101">
    <property type="protein sequence ID" value="MDD9207418.1"/>
    <property type="molecule type" value="Genomic_DNA"/>
</dbReference>
<sequence length="324" mass="33717">VGVEVSTRIAAVMQPEHYRLWHTTGTVGTIGAAVAASALLDNDVAATVHAAATATTMAAGLQQAMRGDSMSKPLHSGHAAEAGVLAARLAAHGYRGAPDVLEGAAGLGAATADAPDWSGTFDDMDSTAHIGALTIKVHACCGHTFAAIDATLQMRKELDLDAEAVRAVEVATYGTALTVAGNPEPRTGAEAKFSIAYCVAAALTRGDVDLSAFSDESLASEPLRRLTRHVSLSVDPELDAAFPARRGARVRLHLADGRVVERTARTRRGDPEAPVSDEELRKKFEAHVAPVLGEAGCAELADRLWVLDRSSDVSELLGTAEVTA</sequence>
<dbReference type="InterPro" id="IPR005656">
    <property type="entry name" value="MmgE_PrpD"/>
</dbReference>
<dbReference type="Proteomes" id="UP001165561">
    <property type="component" value="Unassembled WGS sequence"/>
</dbReference>
<name>A0ABT5U0G6_9MICO</name>
<comment type="similarity">
    <text evidence="1">Belongs to the PrpD family.</text>
</comment>
<evidence type="ECO:0000256" key="1">
    <source>
        <dbReference type="ARBA" id="ARBA00006174"/>
    </source>
</evidence>
<gene>
    <name evidence="4" type="ORF">PU560_13215</name>
</gene>
<evidence type="ECO:0000259" key="3">
    <source>
        <dbReference type="Pfam" id="PF19305"/>
    </source>
</evidence>
<dbReference type="InterPro" id="IPR045336">
    <property type="entry name" value="MmgE_PrpD_N"/>
</dbReference>
<evidence type="ECO:0000259" key="2">
    <source>
        <dbReference type="Pfam" id="PF03972"/>
    </source>
</evidence>
<accession>A0ABT5U0G6</accession>
<evidence type="ECO:0000313" key="5">
    <source>
        <dbReference type="Proteomes" id="UP001165561"/>
    </source>
</evidence>
<dbReference type="Pfam" id="PF03972">
    <property type="entry name" value="MmgE_PrpD_N"/>
    <property type="match status" value="1"/>
</dbReference>
<feature type="domain" description="MmgE/PrpD N-terminal" evidence="2">
    <location>
        <begin position="1"/>
        <end position="118"/>
    </location>
</feature>
<feature type="non-terminal residue" evidence="4">
    <location>
        <position position="1"/>
    </location>
</feature>
<proteinExistence type="inferred from homology"/>
<keyword evidence="5" id="KW-1185">Reference proteome</keyword>
<dbReference type="PANTHER" id="PTHR16943:SF8">
    <property type="entry name" value="2-METHYLCITRATE DEHYDRATASE"/>
    <property type="match status" value="1"/>
</dbReference>
<dbReference type="Pfam" id="PF19305">
    <property type="entry name" value="MmgE_PrpD_C"/>
    <property type="match status" value="1"/>
</dbReference>
<feature type="domain" description="MmgE/PrpD C-terminal" evidence="3">
    <location>
        <begin position="138"/>
        <end position="305"/>
    </location>
</feature>
<organism evidence="4 5">
    <name type="scientific">Georgenia halotolerans</name>
    <dbReference type="NCBI Taxonomy" id="3028317"/>
    <lineage>
        <taxon>Bacteria</taxon>
        <taxon>Bacillati</taxon>
        <taxon>Actinomycetota</taxon>
        <taxon>Actinomycetes</taxon>
        <taxon>Micrococcales</taxon>
        <taxon>Bogoriellaceae</taxon>
        <taxon>Georgenia</taxon>
    </lineage>
</organism>
<dbReference type="InterPro" id="IPR045337">
    <property type="entry name" value="MmgE_PrpD_C"/>
</dbReference>
<reference evidence="4" key="1">
    <citation type="submission" date="2023-02" db="EMBL/GenBank/DDBJ databases">
        <title>Georgenia sp.10Sc9-8, isolated from a soil sample collected from the Taklamakan desert.</title>
        <authorList>
            <person name="Liu S."/>
        </authorList>
    </citation>
    <scope>NUCLEOTIDE SEQUENCE</scope>
    <source>
        <strain evidence="4">10Sc9-8</strain>
    </source>
</reference>
<dbReference type="InterPro" id="IPR036148">
    <property type="entry name" value="MmgE/PrpD_sf"/>
</dbReference>
<dbReference type="PANTHER" id="PTHR16943">
    <property type="entry name" value="2-METHYLCITRATE DEHYDRATASE-RELATED"/>
    <property type="match status" value="1"/>
</dbReference>
<dbReference type="SUPFAM" id="SSF103378">
    <property type="entry name" value="2-methylcitrate dehydratase PrpD"/>
    <property type="match status" value="1"/>
</dbReference>
<evidence type="ECO:0000313" key="4">
    <source>
        <dbReference type="EMBL" id="MDD9207418.1"/>
    </source>
</evidence>
<comment type="caution">
    <text evidence="4">The sequence shown here is derived from an EMBL/GenBank/DDBJ whole genome shotgun (WGS) entry which is preliminary data.</text>
</comment>
<protein>
    <submittedName>
        <fullName evidence="4">MmgE/PrpD family protein</fullName>
    </submittedName>
</protein>